<evidence type="ECO:0000313" key="2">
    <source>
        <dbReference type="Proteomes" id="UP000008021"/>
    </source>
</evidence>
<dbReference type="PROSITE" id="PS51257">
    <property type="entry name" value="PROKAR_LIPOPROTEIN"/>
    <property type="match status" value="1"/>
</dbReference>
<proteinExistence type="predicted"/>
<reference evidence="1" key="2">
    <citation type="submission" date="2018-05" db="EMBL/GenBank/DDBJ databases">
        <title>OmerRS3 (Oryza meridionalis Reference Sequence Version 3).</title>
        <authorList>
            <person name="Zhang J."/>
            <person name="Kudrna D."/>
            <person name="Lee S."/>
            <person name="Talag J."/>
            <person name="Welchert J."/>
            <person name="Wing R.A."/>
        </authorList>
    </citation>
    <scope>NUCLEOTIDE SEQUENCE [LARGE SCALE GENOMIC DNA]</scope>
    <source>
        <strain evidence="1">cv. OR44</strain>
    </source>
</reference>
<name>A0A0E0EE98_9ORYZ</name>
<sequence length="132" mass="14842">MDGSRFERCLQESQSREEMPIFSSVWSACKLLPSIDVMYLVVANGGQNDVCVCVQVVVDWSSLPPLESGHPAATCDCICMHHDENSRTPCWESELTTSTLFAKDYLLPRNNILETIKPSAYVLCKVKKKQKN</sequence>
<accession>A0A0E0EE98</accession>
<organism evidence="1">
    <name type="scientific">Oryza meridionalis</name>
    <dbReference type="NCBI Taxonomy" id="40149"/>
    <lineage>
        <taxon>Eukaryota</taxon>
        <taxon>Viridiplantae</taxon>
        <taxon>Streptophyta</taxon>
        <taxon>Embryophyta</taxon>
        <taxon>Tracheophyta</taxon>
        <taxon>Spermatophyta</taxon>
        <taxon>Magnoliopsida</taxon>
        <taxon>Liliopsida</taxon>
        <taxon>Poales</taxon>
        <taxon>Poaceae</taxon>
        <taxon>BOP clade</taxon>
        <taxon>Oryzoideae</taxon>
        <taxon>Oryzeae</taxon>
        <taxon>Oryzinae</taxon>
        <taxon>Oryza</taxon>
    </lineage>
</organism>
<dbReference type="Proteomes" id="UP000008021">
    <property type="component" value="Chromosome 7"/>
</dbReference>
<dbReference type="Gramene" id="OMERI07G18340.1">
    <property type="protein sequence ID" value="OMERI07G18340.1"/>
    <property type="gene ID" value="OMERI07G18340"/>
</dbReference>
<evidence type="ECO:0000313" key="1">
    <source>
        <dbReference type="EnsemblPlants" id="OMERI07G18340.1"/>
    </source>
</evidence>
<reference evidence="1" key="1">
    <citation type="submission" date="2015-04" db="UniProtKB">
        <authorList>
            <consortium name="EnsemblPlants"/>
        </authorList>
    </citation>
    <scope>IDENTIFICATION</scope>
</reference>
<dbReference type="HOGENOM" id="CLU_1920462_0_0_1"/>
<protein>
    <submittedName>
        <fullName evidence="1">Uncharacterized protein</fullName>
    </submittedName>
</protein>
<dbReference type="EnsemblPlants" id="OMERI07G18340.1">
    <property type="protein sequence ID" value="OMERI07G18340.1"/>
    <property type="gene ID" value="OMERI07G18340"/>
</dbReference>
<dbReference type="AlphaFoldDB" id="A0A0E0EE98"/>
<keyword evidence="2" id="KW-1185">Reference proteome</keyword>